<accession>A0ABV4C4F2</accession>
<keyword evidence="3" id="KW-1003">Cell membrane</keyword>
<proteinExistence type="inferred from homology"/>
<evidence type="ECO:0000256" key="1">
    <source>
        <dbReference type="ARBA" id="ARBA00004651"/>
    </source>
</evidence>
<dbReference type="Pfam" id="PF03176">
    <property type="entry name" value="MMPL"/>
    <property type="match status" value="1"/>
</dbReference>
<evidence type="ECO:0000256" key="2">
    <source>
        <dbReference type="ARBA" id="ARBA00010157"/>
    </source>
</evidence>
<evidence type="ECO:0000259" key="8">
    <source>
        <dbReference type="Pfam" id="PF03176"/>
    </source>
</evidence>
<dbReference type="InterPro" id="IPR050545">
    <property type="entry name" value="Mycobact_MmpL"/>
</dbReference>
<comment type="caution">
    <text evidence="9">The sequence shown here is derived from an EMBL/GenBank/DDBJ whole genome shotgun (WGS) entry which is preliminary data.</text>
</comment>
<evidence type="ECO:0000256" key="7">
    <source>
        <dbReference type="SAM" id="Phobius"/>
    </source>
</evidence>
<evidence type="ECO:0000256" key="6">
    <source>
        <dbReference type="ARBA" id="ARBA00023136"/>
    </source>
</evidence>
<dbReference type="SUPFAM" id="SSF82866">
    <property type="entry name" value="Multidrug efflux transporter AcrB transmembrane domain"/>
    <property type="match status" value="1"/>
</dbReference>
<reference evidence="9 10" key="1">
    <citation type="submission" date="2024-08" db="EMBL/GenBank/DDBJ databases">
        <title>Mycobacterium servetensis sp. nov., a novel rapid-growing mycobacterial species recovered from a human patient in Zaragoza, Spain.</title>
        <authorList>
            <person name="Tristancho-Baro A.I."/>
            <person name="Buenestado-Serrano S."/>
            <person name="Garcia De Viedma D."/>
            <person name="Milagro-Beamonte A."/>
            <person name="Burillo N."/>
            <person name="Sanz S."/>
            <person name="Lopez-Calleja A.I."/>
            <person name="Penas-Utrilla D."/>
            <person name="Guardingo M."/>
            <person name="Garcia M.J."/>
            <person name="Vinuelas-Bayon J."/>
        </authorList>
    </citation>
    <scope>NUCLEOTIDE SEQUENCE [LARGE SCALE GENOMIC DNA]</scope>
    <source>
        <strain evidence="10">HUMS_12744610</strain>
    </source>
</reference>
<feature type="transmembrane region" description="Helical" evidence="7">
    <location>
        <begin position="161"/>
        <end position="182"/>
    </location>
</feature>
<comment type="subcellular location">
    <subcellularLocation>
        <location evidence="1">Cell membrane</location>
        <topology evidence="1">Multi-pass membrane protein</topology>
    </subcellularLocation>
</comment>
<organism evidence="9 10">
    <name type="scientific">Mycobacterium servetii</name>
    <dbReference type="NCBI Taxonomy" id="3237418"/>
    <lineage>
        <taxon>Bacteria</taxon>
        <taxon>Bacillati</taxon>
        <taxon>Actinomycetota</taxon>
        <taxon>Actinomycetes</taxon>
        <taxon>Mycobacteriales</taxon>
        <taxon>Mycobacteriaceae</taxon>
        <taxon>Mycobacterium</taxon>
    </lineage>
</organism>
<feature type="transmembrane region" description="Helical" evidence="7">
    <location>
        <begin position="104"/>
        <end position="123"/>
    </location>
</feature>
<keyword evidence="5 7" id="KW-1133">Transmembrane helix</keyword>
<comment type="similarity">
    <text evidence="2">Belongs to the resistance-nodulation-cell division (RND) (TC 2.A.6) family. MmpL subfamily.</text>
</comment>
<dbReference type="InterPro" id="IPR004869">
    <property type="entry name" value="MMPL_dom"/>
</dbReference>
<dbReference type="Proteomes" id="UP001564760">
    <property type="component" value="Unassembled WGS sequence"/>
</dbReference>
<evidence type="ECO:0000313" key="9">
    <source>
        <dbReference type="EMBL" id="MEY8017419.1"/>
    </source>
</evidence>
<dbReference type="PANTHER" id="PTHR33406">
    <property type="entry name" value="MEMBRANE PROTEIN MJ1562-RELATED"/>
    <property type="match status" value="1"/>
</dbReference>
<gene>
    <name evidence="9" type="ORF">AB8998_21705</name>
</gene>
<feature type="transmembrane region" description="Helical" evidence="7">
    <location>
        <begin position="130"/>
        <end position="155"/>
    </location>
</feature>
<evidence type="ECO:0000256" key="4">
    <source>
        <dbReference type="ARBA" id="ARBA00022692"/>
    </source>
</evidence>
<sequence>MTTTTANSELYSCINWWPHKKSVESAFDTWSDPQAIAVSESPDKQLAFVQLHLAGDLGTPTAFTSVNQVKSTIDSVKKPDGTAIYLTGLSQGAFDQIQSVMHDVAVIGTLCVILVGILLLLIYRSMFIALLPLFTFWLAIGAATPIVSLLIQAGLLPSSMFTNALMSALMLGAGTDYSIFFIGRYQEGRRNGLDTNLDFARRWGAAVLSPESR</sequence>
<evidence type="ECO:0000256" key="3">
    <source>
        <dbReference type="ARBA" id="ARBA00022475"/>
    </source>
</evidence>
<keyword evidence="4 7" id="KW-0812">Transmembrane</keyword>
<feature type="domain" description="Membrane transport protein MMPL" evidence="8">
    <location>
        <begin position="20"/>
        <end position="196"/>
    </location>
</feature>
<evidence type="ECO:0000313" key="10">
    <source>
        <dbReference type="Proteomes" id="UP001564760"/>
    </source>
</evidence>
<dbReference type="Gene3D" id="1.20.1640.10">
    <property type="entry name" value="Multidrug efflux transporter AcrB transmembrane domain"/>
    <property type="match status" value="1"/>
</dbReference>
<keyword evidence="6 7" id="KW-0472">Membrane</keyword>
<name>A0ABV4C4F2_9MYCO</name>
<dbReference type="PANTHER" id="PTHR33406:SF6">
    <property type="entry name" value="MEMBRANE PROTEIN YDGH-RELATED"/>
    <property type="match status" value="1"/>
</dbReference>
<keyword evidence="10" id="KW-1185">Reference proteome</keyword>
<dbReference type="EMBL" id="JBGEDP010000001">
    <property type="protein sequence ID" value="MEY8017419.1"/>
    <property type="molecule type" value="Genomic_DNA"/>
</dbReference>
<dbReference type="RefSeq" id="WP_369739710.1">
    <property type="nucleotide sequence ID" value="NZ_JBGEDP010000001.1"/>
</dbReference>
<evidence type="ECO:0000256" key="5">
    <source>
        <dbReference type="ARBA" id="ARBA00022989"/>
    </source>
</evidence>
<protein>
    <submittedName>
        <fullName evidence="9">MMPL family transporter</fullName>
    </submittedName>
</protein>